<comment type="caution">
    <text evidence="3">The sequence shown here is derived from an EMBL/GenBank/DDBJ whole genome shotgun (WGS) entry which is preliminary data.</text>
</comment>
<keyword evidence="4" id="KW-1185">Reference proteome</keyword>
<accession>A0ABX4BX97</accession>
<evidence type="ECO:0000256" key="2">
    <source>
        <dbReference type="ARBA" id="ARBA00023125"/>
    </source>
</evidence>
<organism evidence="3 4">
    <name type="scientific">Flavobacterium hibernum</name>
    <dbReference type="NCBI Taxonomy" id="37752"/>
    <lineage>
        <taxon>Bacteria</taxon>
        <taxon>Pseudomonadati</taxon>
        <taxon>Bacteroidota</taxon>
        <taxon>Flavobacteriia</taxon>
        <taxon>Flavobacteriales</taxon>
        <taxon>Flavobacteriaceae</taxon>
        <taxon>Flavobacterium</taxon>
    </lineage>
</organism>
<dbReference type="PANTHER" id="PTHR30408">
    <property type="entry name" value="TYPE-1 RESTRICTION ENZYME ECOKI SPECIFICITY PROTEIN"/>
    <property type="match status" value="1"/>
</dbReference>
<feature type="non-terminal residue" evidence="3">
    <location>
        <position position="1"/>
    </location>
</feature>
<evidence type="ECO:0008006" key="5">
    <source>
        <dbReference type="Google" id="ProtNLM"/>
    </source>
</evidence>
<dbReference type="SUPFAM" id="SSF116734">
    <property type="entry name" value="DNA methylase specificity domain"/>
    <property type="match status" value="1"/>
</dbReference>
<sequence length="222" mass="25878">KIIGELKLLKSSVVKKFFENKLRFKNRDSNSNWERKKLGEISKEHLHKNRNNQYLEVFSVSKHKGVINQIEHLGRSFSAKEIMHYKLVYNGDLVYTKSPTSEFPFGIIKQNRTGRVGVVSPLYCVFTPKTFALGYLLHEYFNSPVNTFNYLNPLVQKGAKNTMNINNDTFLNGAKLLLPTNEKEQDKIYNILSLINNKIEVENLLLTQYENQKKYLLQNLFI</sequence>
<keyword evidence="1" id="KW-0680">Restriction system</keyword>
<dbReference type="EMBL" id="MUGX01000064">
    <property type="protein sequence ID" value="OXA82939.1"/>
    <property type="molecule type" value="Genomic_DNA"/>
</dbReference>
<name>A0ABX4BX97_9FLAO</name>
<dbReference type="InterPro" id="IPR052021">
    <property type="entry name" value="Type-I_RS_S_subunit"/>
</dbReference>
<evidence type="ECO:0000313" key="4">
    <source>
        <dbReference type="Proteomes" id="UP000198302"/>
    </source>
</evidence>
<proteinExistence type="predicted"/>
<dbReference type="Proteomes" id="UP000198302">
    <property type="component" value="Unassembled WGS sequence"/>
</dbReference>
<dbReference type="PANTHER" id="PTHR30408:SF12">
    <property type="entry name" value="TYPE I RESTRICTION ENZYME MJAVIII SPECIFICITY SUBUNIT"/>
    <property type="match status" value="1"/>
</dbReference>
<keyword evidence="2" id="KW-0238">DNA-binding</keyword>
<evidence type="ECO:0000313" key="3">
    <source>
        <dbReference type="EMBL" id="OXA82939.1"/>
    </source>
</evidence>
<dbReference type="Gene3D" id="3.90.220.20">
    <property type="entry name" value="DNA methylase specificity domains"/>
    <property type="match status" value="1"/>
</dbReference>
<reference evidence="3 4" key="1">
    <citation type="submission" date="2016-11" db="EMBL/GenBank/DDBJ databases">
        <title>Whole genomes of Flavobacteriaceae.</title>
        <authorList>
            <person name="Stine C."/>
            <person name="Li C."/>
            <person name="Tadesse D."/>
        </authorList>
    </citation>
    <scope>NUCLEOTIDE SEQUENCE [LARGE SCALE GENOMIC DNA]</scope>
    <source>
        <strain evidence="3 4">ATCC 51468</strain>
    </source>
</reference>
<gene>
    <name evidence="3" type="ORF">B0A73_22640</name>
</gene>
<protein>
    <recommendedName>
        <fullName evidence="5">Restriction endonuclease subunit S</fullName>
    </recommendedName>
</protein>
<dbReference type="InterPro" id="IPR044946">
    <property type="entry name" value="Restrct_endonuc_typeI_TRD_sf"/>
</dbReference>
<evidence type="ECO:0000256" key="1">
    <source>
        <dbReference type="ARBA" id="ARBA00022747"/>
    </source>
</evidence>